<dbReference type="EMBL" id="AP020327">
    <property type="protein sequence ID" value="BBN50928.1"/>
    <property type="molecule type" value="Genomic_DNA"/>
</dbReference>
<dbReference type="Proteomes" id="UP000327362">
    <property type="component" value="Plasmid p1-JPH1"/>
</dbReference>
<evidence type="ECO:0000313" key="1">
    <source>
        <dbReference type="EMBL" id="BBN50928.1"/>
    </source>
</evidence>
<dbReference type="AlphaFoldDB" id="A0AAI8X5K1"/>
<gene>
    <name evidence="1" type="ORF">JPH1_54030</name>
</gene>
<protein>
    <submittedName>
        <fullName evidence="1">Uncharacterized protein</fullName>
    </submittedName>
</protein>
<accession>A0AAI8X5K1</accession>
<keyword evidence="1" id="KW-0614">Plasmid</keyword>
<proteinExistence type="predicted"/>
<evidence type="ECO:0000313" key="2">
    <source>
        <dbReference type="Proteomes" id="UP000327362"/>
    </source>
</evidence>
<reference evidence="1 2" key="1">
    <citation type="submission" date="2019-09" db="EMBL/GenBank/DDBJ databases">
        <title>Complete genome sequence of Mycobacterium avium subsp. hominissuis strain JP-H-1.</title>
        <authorList>
            <person name="Kinoshita Y."/>
            <person name="Niwa H."/>
            <person name="Uchida-Fujii E."/>
            <person name="Nukada T."/>
        </authorList>
    </citation>
    <scope>NUCLEOTIDE SEQUENCE [LARGE SCALE GENOMIC DNA]</scope>
    <source>
        <strain evidence="1 2">JP-H-1</strain>
        <plasmid evidence="1 2">p1-JPH1</plasmid>
    </source>
</reference>
<geneLocation type="plasmid" evidence="1 2">
    <name>p1-JPH1</name>
</geneLocation>
<organism evidence="1 2">
    <name type="scientific">Mycobacterium avium subsp. hominissuis</name>
    <dbReference type="NCBI Taxonomy" id="439334"/>
    <lineage>
        <taxon>Bacteria</taxon>
        <taxon>Bacillati</taxon>
        <taxon>Actinomycetota</taxon>
        <taxon>Actinomycetes</taxon>
        <taxon>Mycobacteriales</taxon>
        <taxon>Mycobacteriaceae</taxon>
        <taxon>Mycobacterium</taxon>
        <taxon>Mycobacterium avium complex (MAC)</taxon>
    </lineage>
</organism>
<name>A0AAI8X5K1_MYCAV</name>
<sequence>MVRNGPQADHPVIYLVDRPVMVNMTRVFPGLGSTVRRQDELPLWVRSFGVRLDPWMPARQTAWVRRSDGGWLAVLQCTANSTNGYTEVTMSLWLEPDAFTTDLDVDR</sequence>